<dbReference type="EMBL" id="PGCI01000081">
    <property type="protein sequence ID" value="PLW42189.1"/>
    <property type="molecule type" value="Genomic_DNA"/>
</dbReference>
<accession>A0A2N5UWR2</accession>
<feature type="region of interest" description="Disordered" evidence="1">
    <location>
        <begin position="121"/>
        <end position="152"/>
    </location>
</feature>
<dbReference type="AlphaFoldDB" id="A0A2N5UWR2"/>
<comment type="caution">
    <text evidence="2">The sequence shown here is derived from an EMBL/GenBank/DDBJ whole genome shotgun (WGS) entry which is preliminary data.</text>
</comment>
<sequence length="152" mass="17482">MKTAHRQEQTEKHSPITPSYTRAALSPFLSLPSKIDCEMSTSNPGDCEKLLQKLSRPVAIKNHWQINDESLQREKKIYSLSPSWCSPNIHTAAYKHKLRKSNNQRANINILSVFLKINGGYLDDSDKEDDDDEEEDDDEIFYRPQNNPNLPP</sequence>
<protein>
    <submittedName>
        <fullName evidence="2">Uncharacterized protein</fullName>
    </submittedName>
</protein>
<organism evidence="2 3">
    <name type="scientific">Puccinia coronata f. sp. avenae</name>
    <dbReference type="NCBI Taxonomy" id="200324"/>
    <lineage>
        <taxon>Eukaryota</taxon>
        <taxon>Fungi</taxon>
        <taxon>Dikarya</taxon>
        <taxon>Basidiomycota</taxon>
        <taxon>Pucciniomycotina</taxon>
        <taxon>Pucciniomycetes</taxon>
        <taxon>Pucciniales</taxon>
        <taxon>Pucciniaceae</taxon>
        <taxon>Puccinia</taxon>
    </lineage>
</organism>
<name>A0A2N5UWR2_9BASI</name>
<evidence type="ECO:0000313" key="2">
    <source>
        <dbReference type="EMBL" id="PLW42189.1"/>
    </source>
</evidence>
<evidence type="ECO:0000313" key="3">
    <source>
        <dbReference type="Proteomes" id="UP000235392"/>
    </source>
</evidence>
<evidence type="ECO:0000256" key="1">
    <source>
        <dbReference type="SAM" id="MobiDB-lite"/>
    </source>
</evidence>
<dbReference type="Proteomes" id="UP000235392">
    <property type="component" value="Unassembled WGS sequence"/>
</dbReference>
<feature type="compositionally biased region" description="Acidic residues" evidence="1">
    <location>
        <begin position="123"/>
        <end position="139"/>
    </location>
</feature>
<proteinExistence type="predicted"/>
<reference evidence="2 3" key="1">
    <citation type="submission" date="2017-11" db="EMBL/GenBank/DDBJ databases">
        <title>De novo assembly and phasing of dikaryotic genomes from two isolates of Puccinia coronata f. sp. avenae, the causal agent of oat crown rust.</title>
        <authorList>
            <person name="Miller M.E."/>
            <person name="Zhang Y."/>
            <person name="Omidvar V."/>
            <person name="Sperschneider J."/>
            <person name="Schwessinger B."/>
            <person name="Raley C."/>
            <person name="Palmer J.M."/>
            <person name="Garnica D."/>
            <person name="Upadhyaya N."/>
            <person name="Rathjen J."/>
            <person name="Taylor J.M."/>
            <person name="Park R.F."/>
            <person name="Dodds P.N."/>
            <person name="Hirsch C.D."/>
            <person name="Kianian S.F."/>
            <person name="Figueroa M."/>
        </authorList>
    </citation>
    <scope>NUCLEOTIDE SEQUENCE [LARGE SCALE GENOMIC DNA]</scope>
    <source>
        <strain evidence="2">12SD80</strain>
    </source>
</reference>
<gene>
    <name evidence="2" type="ORF">PCASD_05615</name>
</gene>